<comment type="caution">
    <text evidence="4">The sequence shown here is derived from an EMBL/GenBank/DDBJ whole genome shotgun (WGS) entry which is preliminary data.</text>
</comment>
<keyword evidence="2" id="KW-0493">Microtubule</keyword>
<feature type="compositionally biased region" description="Low complexity" evidence="3">
    <location>
        <begin position="92"/>
        <end position="107"/>
    </location>
</feature>
<feature type="region of interest" description="Disordered" evidence="3">
    <location>
        <begin position="87"/>
        <end position="115"/>
    </location>
</feature>
<reference evidence="4" key="1">
    <citation type="journal article" date="2021" name="Evol. Appl.">
        <title>The genome of the Pyrenean desman and the effects of bottlenecks and inbreeding on the genomic landscape of an endangered species.</title>
        <authorList>
            <person name="Escoda L."/>
            <person name="Castresana J."/>
        </authorList>
    </citation>
    <scope>NUCLEOTIDE SEQUENCE</scope>
    <source>
        <strain evidence="4">IBE-C5619</strain>
    </source>
</reference>
<evidence type="ECO:0000256" key="3">
    <source>
        <dbReference type="SAM" id="MobiDB-lite"/>
    </source>
</evidence>
<dbReference type="AlphaFoldDB" id="A0A8J6AMI9"/>
<dbReference type="Proteomes" id="UP000700334">
    <property type="component" value="Unassembled WGS sequence"/>
</dbReference>
<dbReference type="GO" id="GO:0005200">
    <property type="term" value="F:structural constituent of cytoskeleton"/>
    <property type="evidence" value="ECO:0007669"/>
    <property type="project" value="InterPro"/>
</dbReference>
<dbReference type="EMBL" id="JAGFMF010011585">
    <property type="protein sequence ID" value="KAG8520030.1"/>
    <property type="molecule type" value="Genomic_DNA"/>
</dbReference>
<dbReference type="InterPro" id="IPR002453">
    <property type="entry name" value="Beta_tubulin"/>
</dbReference>
<protein>
    <submittedName>
        <fullName evidence="4">Uncharacterized protein</fullName>
    </submittedName>
</protein>
<dbReference type="GO" id="GO:0005525">
    <property type="term" value="F:GTP binding"/>
    <property type="evidence" value="ECO:0007669"/>
    <property type="project" value="InterPro"/>
</dbReference>
<feature type="region of interest" description="Disordered" evidence="3">
    <location>
        <begin position="152"/>
        <end position="172"/>
    </location>
</feature>
<dbReference type="GO" id="GO:0007017">
    <property type="term" value="P:microtubule-based process"/>
    <property type="evidence" value="ECO:0007669"/>
    <property type="project" value="InterPro"/>
</dbReference>
<sequence>RLLGATWLSSTARECRAAGLRWTWRGRRPSGYSLWGFQVTLSLDRTVQDGHSQEPRGAPLVPREHLQVGPSPKGSRMVALQRLPLLVETQRPTSPTTRPSVTSASSPHSAHTLPSPAPLPWPAPCWPVQAGGQHGAFPAPALLCTPFAPLTSQRSQQDRGSSVHSAQAHPAGVRGQEHDGLLQAVAATRLVAVLRGPAPKKEVGEQMLDVLHKNSSNMTRAEDSHRLHGHPHGPPGTGQVQLGAALPWFPEGPSCTGVVGEGGVRGGGAHRG</sequence>
<evidence type="ECO:0000313" key="5">
    <source>
        <dbReference type="Proteomes" id="UP000700334"/>
    </source>
</evidence>
<accession>A0A8J6AMI9</accession>
<name>A0A8J6AMI9_GALPY</name>
<gene>
    <name evidence="4" type="ORF">J0S82_016838</name>
</gene>
<comment type="similarity">
    <text evidence="1">Belongs to the tubulin family.</text>
</comment>
<dbReference type="GO" id="GO:0003924">
    <property type="term" value="F:GTPase activity"/>
    <property type="evidence" value="ECO:0007669"/>
    <property type="project" value="InterPro"/>
</dbReference>
<feature type="region of interest" description="Disordered" evidence="3">
    <location>
        <begin position="216"/>
        <end position="242"/>
    </location>
</feature>
<dbReference type="PRINTS" id="PR01163">
    <property type="entry name" value="BETATUBULIN"/>
</dbReference>
<proteinExistence type="inferred from homology"/>
<dbReference type="GO" id="GO:0005874">
    <property type="term" value="C:microtubule"/>
    <property type="evidence" value="ECO:0007669"/>
    <property type="project" value="UniProtKB-KW"/>
</dbReference>
<keyword evidence="5" id="KW-1185">Reference proteome</keyword>
<organism evidence="4 5">
    <name type="scientific">Galemys pyrenaicus</name>
    <name type="common">Iberian desman</name>
    <name type="synonym">Pyrenean desman</name>
    <dbReference type="NCBI Taxonomy" id="202257"/>
    <lineage>
        <taxon>Eukaryota</taxon>
        <taxon>Metazoa</taxon>
        <taxon>Chordata</taxon>
        <taxon>Craniata</taxon>
        <taxon>Vertebrata</taxon>
        <taxon>Euteleostomi</taxon>
        <taxon>Mammalia</taxon>
        <taxon>Eutheria</taxon>
        <taxon>Laurasiatheria</taxon>
        <taxon>Eulipotyphla</taxon>
        <taxon>Talpidae</taxon>
        <taxon>Galemys</taxon>
    </lineage>
</organism>
<feature type="region of interest" description="Disordered" evidence="3">
    <location>
        <begin position="47"/>
        <end position="75"/>
    </location>
</feature>
<feature type="non-terminal residue" evidence="4">
    <location>
        <position position="272"/>
    </location>
</feature>
<evidence type="ECO:0000256" key="2">
    <source>
        <dbReference type="ARBA" id="ARBA00022701"/>
    </source>
</evidence>
<evidence type="ECO:0000313" key="4">
    <source>
        <dbReference type="EMBL" id="KAG8520030.1"/>
    </source>
</evidence>
<feature type="compositionally biased region" description="Polar residues" evidence="3">
    <location>
        <begin position="152"/>
        <end position="165"/>
    </location>
</feature>
<evidence type="ECO:0000256" key="1">
    <source>
        <dbReference type="ARBA" id="ARBA00009636"/>
    </source>
</evidence>